<proteinExistence type="predicted"/>
<feature type="domain" description="Mut7-C RNAse" evidence="3">
    <location>
        <begin position="653"/>
        <end position="756"/>
    </location>
</feature>
<dbReference type="InterPro" id="IPR052408">
    <property type="entry name" value="Exonuclease_MUT-7-like"/>
</dbReference>
<keyword evidence="5 6" id="KW-0378">Hydrolase</keyword>
<dbReference type="Pfam" id="PF01612">
    <property type="entry name" value="DNA_pol_A_exo1"/>
    <property type="match status" value="1"/>
</dbReference>
<dbReference type="InterPro" id="IPR002562">
    <property type="entry name" value="3'-5'_exonuclease_dom"/>
</dbReference>
<feature type="compositionally biased region" description="Basic and acidic residues" evidence="1">
    <location>
        <begin position="599"/>
        <end position="609"/>
    </location>
</feature>
<dbReference type="KEGG" id="char:105906023"/>
<evidence type="ECO:0000313" key="7">
    <source>
        <dbReference type="RefSeq" id="XP_031433397.1"/>
    </source>
</evidence>
<dbReference type="Gene3D" id="3.30.420.10">
    <property type="entry name" value="Ribonuclease H-like superfamily/Ribonuclease H"/>
    <property type="match status" value="1"/>
</dbReference>
<dbReference type="GeneTree" id="ENSGT00390000006843"/>
<evidence type="ECO:0000259" key="2">
    <source>
        <dbReference type="Pfam" id="PF01612"/>
    </source>
</evidence>
<evidence type="ECO:0000313" key="6">
    <source>
        <dbReference type="RefSeq" id="XP_031433395.1"/>
    </source>
</evidence>
<keyword evidence="5 6" id="KW-0269">Exonuclease</keyword>
<dbReference type="PANTHER" id="PTHR47765">
    <property type="entry name" value="3'-5' EXONUCLEASE DOMAIN-CONTAINING PROTEIN"/>
    <property type="match status" value="1"/>
</dbReference>
<dbReference type="Proteomes" id="UP000515152">
    <property type="component" value="Chromosome 12"/>
</dbReference>
<dbReference type="GO" id="GO:0006139">
    <property type="term" value="P:nucleobase-containing compound metabolic process"/>
    <property type="evidence" value="ECO:0007669"/>
    <property type="project" value="InterPro"/>
</dbReference>
<evidence type="ECO:0000313" key="5">
    <source>
        <dbReference type="RefSeq" id="XP_012689566.2"/>
    </source>
</evidence>
<dbReference type="AlphaFoldDB" id="A0A6P8GEG1"/>
<feature type="compositionally biased region" description="Basic residues" evidence="1">
    <location>
        <begin position="610"/>
        <end position="619"/>
    </location>
</feature>
<evidence type="ECO:0000259" key="3">
    <source>
        <dbReference type="Pfam" id="PF01927"/>
    </source>
</evidence>
<dbReference type="PANTHER" id="PTHR47765:SF2">
    <property type="entry name" value="EXONUCLEASE MUT-7 HOMOLOG"/>
    <property type="match status" value="1"/>
</dbReference>
<dbReference type="GO" id="GO:0008408">
    <property type="term" value="F:3'-5' exonuclease activity"/>
    <property type="evidence" value="ECO:0007669"/>
    <property type="project" value="InterPro"/>
</dbReference>
<feature type="domain" description="Mut7-C RNAse" evidence="3">
    <location>
        <begin position="835"/>
        <end position="868"/>
    </location>
</feature>
<keyword evidence="4" id="KW-1185">Reference proteome</keyword>
<name>A0A6P8GEG1_CLUHA</name>
<protein>
    <submittedName>
        <fullName evidence="5 6">Exonuclease mut-7 homolog</fullName>
    </submittedName>
</protein>
<feature type="domain" description="3'-5' exonuclease" evidence="2">
    <location>
        <begin position="390"/>
        <end position="576"/>
    </location>
</feature>
<organism evidence="4 6">
    <name type="scientific">Clupea harengus</name>
    <name type="common">Atlantic herring</name>
    <dbReference type="NCBI Taxonomy" id="7950"/>
    <lineage>
        <taxon>Eukaryota</taxon>
        <taxon>Metazoa</taxon>
        <taxon>Chordata</taxon>
        <taxon>Craniata</taxon>
        <taxon>Vertebrata</taxon>
        <taxon>Euteleostomi</taxon>
        <taxon>Actinopterygii</taxon>
        <taxon>Neopterygii</taxon>
        <taxon>Teleostei</taxon>
        <taxon>Clupei</taxon>
        <taxon>Clupeiformes</taxon>
        <taxon>Clupeoidei</taxon>
        <taxon>Clupeidae</taxon>
        <taxon>Clupea</taxon>
    </lineage>
</organism>
<dbReference type="GO" id="GO:0003676">
    <property type="term" value="F:nucleic acid binding"/>
    <property type="evidence" value="ECO:0007669"/>
    <property type="project" value="InterPro"/>
</dbReference>
<accession>A0A6P8GEG1</accession>
<dbReference type="InterPro" id="IPR036397">
    <property type="entry name" value="RNaseH_sf"/>
</dbReference>
<reference evidence="5 6" key="1">
    <citation type="submission" date="2025-04" db="UniProtKB">
        <authorList>
            <consortium name="RefSeq"/>
        </authorList>
    </citation>
    <scope>IDENTIFICATION</scope>
</reference>
<dbReference type="RefSeq" id="XP_031433397.1">
    <property type="nucleotide sequence ID" value="XM_031577537.2"/>
</dbReference>
<evidence type="ECO:0000313" key="4">
    <source>
        <dbReference type="Proteomes" id="UP000515152"/>
    </source>
</evidence>
<dbReference type="SUPFAM" id="SSF53098">
    <property type="entry name" value="Ribonuclease H-like"/>
    <property type="match status" value="1"/>
</dbReference>
<dbReference type="CTD" id="54932"/>
<keyword evidence="5 6" id="KW-0540">Nuclease</keyword>
<dbReference type="RefSeq" id="XP_031433395.1">
    <property type="nucleotide sequence ID" value="XM_031577535.2"/>
</dbReference>
<dbReference type="GeneID" id="105906023"/>
<feature type="region of interest" description="Disordered" evidence="1">
    <location>
        <begin position="587"/>
        <end position="645"/>
    </location>
</feature>
<dbReference type="InterPro" id="IPR012337">
    <property type="entry name" value="RNaseH-like_sf"/>
</dbReference>
<dbReference type="OrthoDB" id="18193at2759"/>
<gene>
    <name evidence="5 6 7" type="primary">exd3</name>
</gene>
<dbReference type="InterPro" id="IPR002782">
    <property type="entry name" value="Mut7-C_RNAse_dom"/>
</dbReference>
<dbReference type="RefSeq" id="XP_012689566.2">
    <property type="nucleotide sequence ID" value="XM_012834112.3"/>
</dbReference>
<sequence length="888" mass="99745">MSQAPRPVGADPGDLRDRLFELWTCKDMEGLGLVAAKGFSELGEPLAGLLEVLEGCPGSQKGKSSTLGQFILGEFLRWRPQKPQASLIRVPAELVPGLQRQALGLICDSRPGYMEPLLEIYQLGSLERGVLLKHVGYLWDCCSYREAAVLAMKLDLQADLDMEKMCVPLVLLDKLPLAEAYVKGRLELQDRLVTTLDSWCSPQFSLDQLRRQYPRLCLSKHQTDQIHPKMIVKHVFRLMEKFNIDPAKCSNSVHKRKLDSLRFLMMMHFREGRMSEENWSDHVQATVEGSLELQVQLVELLVRHSTLQQAAEWAHYYNLPRNRLPFGVWDTTQSLPPSQPGVAPVCCPSSDLWEPSQNHQQRYYQLPVARDDVHFLSTLEQLELCQQTVMQPGVVVGVDMEWRAGFGTTSQQRVALIQLAVPGSVFLLDLCAPGIRQDPQTIRFIRELLSHKNILKLGYGMSGDLRSLVATWPEFSEEPPKVDGMLDLLQVHQKIQMSRRGFEGGRRSVEVGGAGDGGGRGTAEKGLSLLVQQLLGRPLDKQEQLSNWERRPLRFSQLRYAAADACCLLDVYSVLKANPARFGLPADLRSVAHGPSDSGKTKEERTPKDKSRKGRKKTREQKGSEQAPAVGTLAQRFGPSDWEGPSVSPQELRVVCDNMLQGLGRYLRCLGVDVVILENEDDHKVAAKLARTEDRVILTSGQPYQTLKSQVAEGRCLALDCTDKARDQAVQVIRHFHVGLTRHDIFSRCQACNNDEYLRLPQEAMTHLMKERGLVPEQAPPSEEVWDDHYEPLASYNSWRNPQDPSFTPRCRWAPEGALDSRTLGFPSGAVVQLETVPPGLLPRIPEFFICTGCGKVFWEGTHFDRVLSQFQDLLHINEDAPSTAPRA</sequence>
<dbReference type="Pfam" id="PF01927">
    <property type="entry name" value="Mut7-C"/>
    <property type="match status" value="2"/>
</dbReference>
<evidence type="ECO:0000256" key="1">
    <source>
        <dbReference type="SAM" id="MobiDB-lite"/>
    </source>
</evidence>